<dbReference type="GO" id="GO:0016491">
    <property type="term" value="F:oxidoreductase activity"/>
    <property type="evidence" value="ECO:0007669"/>
    <property type="project" value="UniProtKB-KW"/>
</dbReference>
<feature type="domain" description="Fe2OG dioxygenase" evidence="6">
    <location>
        <begin position="198"/>
        <end position="299"/>
    </location>
</feature>
<dbReference type="InterPro" id="IPR005123">
    <property type="entry name" value="Oxoglu/Fe-dep_dioxygenase_dom"/>
</dbReference>
<name>A0AAW1Y7F1_RUBAR</name>
<keyword evidence="5" id="KW-0560">Oxidoreductase</keyword>
<accession>A0AAW1Y7F1</accession>
<evidence type="ECO:0000256" key="5">
    <source>
        <dbReference type="RuleBase" id="RU003682"/>
    </source>
</evidence>
<dbReference type="SUPFAM" id="SSF51197">
    <property type="entry name" value="Clavaminate synthase-like"/>
    <property type="match status" value="1"/>
</dbReference>
<keyword evidence="4 5" id="KW-0408">Iron</keyword>
<dbReference type="Pfam" id="PF14226">
    <property type="entry name" value="DIOX_N"/>
    <property type="match status" value="1"/>
</dbReference>
<evidence type="ECO:0000256" key="1">
    <source>
        <dbReference type="ARBA" id="ARBA00008056"/>
    </source>
</evidence>
<keyword evidence="8" id="KW-1185">Reference proteome</keyword>
<evidence type="ECO:0000313" key="7">
    <source>
        <dbReference type="EMBL" id="KAK9944159.1"/>
    </source>
</evidence>
<evidence type="ECO:0000256" key="2">
    <source>
        <dbReference type="ARBA" id="ARBA00022723"/>
    </source>
</evidence>
<dbReference type="InterPro" id="IPR027443">
    <property type="entry name" value="IPNS-like_sf"/>
</dbReference>
<comment type="similarity">
    <text evidence="1 5">Belongs to the iron/ascorbate-dependent oxidoreductase family.</text>
</comment>
<dbReference type="Gene3D" id="2.60.120.330">
    <property type="entry name" value="B-lactam Antibiotic, Isopenicillin N Synthase, Chain"/>
    <property type="match status" value="1"/>
</dbReference>
<keyword evidence="2 5" id="KW-0479">Metal-binding</keyword>
<sequence length="349" mass="39146">MAAETSPVLINQRPFDSKSTIISSHHSSVLTNNPNDSIIVAVDDIEIPTVDYTMLFADDLDKRSIALEHMGQVCEDFGFFYLVNHGVSDSTFEGVFKGISEFFNPTEIENRKQYEKKNPTDRIRWGLRSSPGGENREYLKVIAHPQYHCPTKPAGFSEAMEEYFKRLRVIVNGLGKAVSKSMGFEECYIEKAFKLDSGFDMSAMNVYPPNVRSKGSIGVANHTDPGFFVSLIQEVNGGLQILSHNGDWINVYIPPNAIFINLGDQLEILTNGKYKSHVHRVVVDNNKVQRITVATLHGPSLDSFVCPAPEFIDEYHPPAYRGMTYKQSLEANGDDEIDAQSCIEQIRIE</sequence>
<dbReference type="AlphaFoldDB" id="A0AAW1Y7F1"/>
<protein>
    <recommendedName>
        <fullName evidence="6">Fe2OG dioxygenase domain-containing protein</fullName>
    </recommendedName>
</protein>
<dbReference type="InterPro" id="IPR050295">
    <property type="entry name" value="Plant_2OG-oxidoreductases"/>
</dbReference>
<dbReference type="GO" id="GO:0046872">
    <property type="term" value="F:metal ion binding"/>
    <property type="evidence" value="ECO:0007669"/>
    <property type="project" value="UniProtKB-KW"/>
</dbReference>
<dbReference type="Proteomes" id="UP001457282">
    <property type="component" value="Unassembled WGS sequence"/>
</dbReference>
<keyword evidence="3" id="KW-0847">Vitamin C</keyword>
<evidence type="ECO:0000256" key="3">
    <source>
        <dbReference type="ARBA" id="ARBA00022896"/>
    </source>
</evidence>
<proteinExistence type="inferred from homology"/>
<evidence type="ECO:0000313" key="8">
    <source>
        <dbReference type="Proteomes" id="UP001457282"/>
    </source>
</evidence>
<dbReference type="InterPro" id="IPR044861">
    <property type="entry name" value="IPNS-like_FE2OG_OXY"/>
</dbReference>
<comment type="caution">
    <text evidence="7">The sequence shown here is derived from an EMBL/GenBank/DDBJ whole genome shotgun (WGS) entry which is preliminary data.</text>
</comment>
<gene>
    <name evidence="7" type="ORF">M0R45_009739</name>
</gene>
<dbReference type="InterPro" id="IPR026992">
    <property type="entry name" value="DIOX_N"/>
</dbReference>
<dbReference type="PROSITE" id="PS51471">
    <property type="entry name" value="FE2OG_OXY"/>
    <property type="match status" value="1"/>
</dbReference>
<reference evidence="7 8" key="1">
    <citation type="journal article" date="2023" name="G3 (Bethesda)">
        <title>A chromosome-length genome assembly and annotation of blackberry (Rubus argutus, cv. 'Hillquist').</title>
        <authorList>
            <person name="Bruna T."/>
            <person name="Aryal R."/>
            <person name="Dudchenko O."/>
            <person name="Sargent D.J."/>
            <person name="Mead D."/>
            <person name="Buti M."/>
            <person name="Cavallini A."/>
            <person name="Hytonen T."/>
            <person name="Andres J."/>
            <person name="Pham M."/>
            <person name="Weisz D."/>
            <person name="Mascagni F."/>
            <person name="Usai G."/>
            <person name="Natali L."/>
            <person name="Bassil N."/>
            <person name="Fernandez G.E."/>
            <person name="Lomsadze A."/>
            <person name="Armour M."/>
            <person name="Olukolu B."/>
            <person name="Poorten T."/>
            <person name="Britton C."/>
            <person name="Davik J."/>
            <person name="Ashrafi H."/>
            <person name="Aiden E.L."/>
            <person name="Borodovsky M."/>
            <person name="Worthington M."/>
        </authorList>
    </citation>
    <scope>NUCLEOTIDE SEQUENCE [LARGE SCALE GENOMIC DNA]</scope>
    <source>
        <strain evidence="7">PI 553951</strain>
    </source>
</reference>
<dbReference type="PANTHER" id="PTHR47991">
    <property type="entry name" value="OXOGLUTARATE/IRON-DEPENDENT DIOXYGENASE"/>
    <property type="match status" value="1"/>
</dbReference>
<dbReference type="EMBL" id="JBEDUW010000002">
    <property type="protein sequence ID" value="KAK9944159.1"/>
    <property type="molecule type" value="Genomic_DNA"/>
</dbReference>
<dbReference type="GO" id="GO:0031418">
    <property type="term" value="F:L-ascorbic acid binding"/>
    <property type="evidence" value="ECO:0007669"/>
    <property type="project" value="UniProtKB-KW"/>
</dbReference>
<dbReference type="Pfam" id="PF03171">
    <property type="entry name" value="2OG-FeII_Oxy"/>
    <property type="match status" value="1"/>
</dbReference>
<organism evidence="7 8">
    <name type="scientific">Rubus argutus</name>
    <name type="common">Southern blackberry</name>
    <dbReference type="NCBI Taxonomy" id="59490"/>
    <lineage>
        <taxon>Eukaryota</taxon>
        <taxon>Viridiplantae</taxon>
        <taxon>Streptophyta</taxon>
        <taxon>Embryophyta</taxon>
        <taxon>Tracheophyta</taxon>
        <taxon>Spermatophyta</taxon>
        <taxon>Magnoliopsida</taxon>
        <taxon>eudicotyledons</taxon>
        <taxon>Gunneridae</taxon>
        <taxon>Pentapetalae</taxon>
        <taxon>rosids</taxon>
        <taxon>fabids</taxon>
        <taxon>Rosales</taxon>
        <taxon>Rosaceae</taxon>
        <taxon>Rosoideae</taxon>
        <taxon>Rosoideae incertae sedis</taxon>
        <taxon>Rubus</taxon>
    </lineage>
</organism>
<evidence type="ECO:0000256" key="4">
    <source>
        <dbReference type="ARBA" id="ARBA00023004"/>
    </source>
</evidence>
<evidence type="ECO:0000259" key="6">
    <source>
        <dbReference type="PROSITE" id="PS51471"/>
    </source>
</evidence>